<feature type="transmembrane region" description="Helical" evidence="7">
    <location>
        <begin position="447"/>
        <end position="468"/>
    </location>
</feature>
<protein>
    <submittedName>
        <fullName evidence="8">Putative membrane protein YccC</fullName>
    </submittedName>
</protein>
<feature type="transmembrane region" description="Helical" evidence="7">
    <location>
        <begin position="63"/>
        <end position="82"/>
    </location>
</feature>
<feature type="transmembrane region" description="Helical" evidence="7">
    <location>
        <begin position="88"/>
        <end position="108"/>
    </location>
</feature>
<dbReference type="GO" id="GO:0022857">
    <property type="term" value="F:transmembrane transporter activity"/>
    <property type="evidence" value="ECO:0007669"/>
    <property type="project" value="InterPro"/>
</dbReference>
<evidence type="ECO:0000256" key="6">
    <source>
        <dbReference type="ARBA" id="ARBA00023136"/>
    </source>
</evidence>
<accession>A0A7X0D1A8</accession>
<keyword evidence="6 7" id="KW-0472">Membrane</keyword>
<evidence type="ECO:0000313" key="9">
    <source>
        <dbReference type="Proteomes" id="UP000547879"/>
    </source>
</evidence>
<feature type="transmembrane region" description="Helical" evidence="7">
    <location>
        <begin position="17"/>
        <end position="37"/>
    </location>
</feature>
<evidence type="ECO:0000256" key="2">
    <source>
        <dbReference type="ARBA" id="ARBA00022448"/>
    </source>
</evidence>
<keyword evidence="9" id="KW-1185">Reference proteome</keyword>
<dbReference type="RefSeq" id="WP_183994745.1">
    <property type="nucleotide sequence ID" value="NZ_BMHW01000003.1"/>
</dbReference>
<evidence type="ECO:0000256" key="3">
    <source>
        <dbReference type="ARBA" id="ARBA00022475"/>
    </source>
</evidence>
<evidence type="ECO:0000256" key="4">
    <source>
        <dbReference type="ARBA" id="ARBA00022692"/>
    </source>
</evidence>
<evidence type="ECO:0000256" key="1">
    <source>
        <dbReference type="ARBA" id="ARBA00004651"/>
    </source>
</evidence>
<dbReference type="AlphaFoldDB" id="A0A7X0D1A8"/>
<evidence type="ECO:0000256" key="5">
    <source>
        <dbReference type="ARBA" id="ARBA00022989"/>
    </source>
</evidence>
<name>A0A7X0D1A8_9HYPH</name>
<keyword evidence="2" id="KW-0813">Transport</keyword>
<organism evidence="8 9">
    <name type="scientific">Rhizobium wenxiniae</name>
    <dbReference type="NCBI Taxonomy" id="1737357"/>
    <lineage>
        <taxon>Bacteria</taxon>
        <taxon>Pseudomonadati</taxon>
        <taxon>Pseudomonadota</taxon>
        <taxon>Alphaproteobacteria</taxon>
        <taxon>Hyphomicrobiales</taxon>
        <taxon>Rhizobiaceae</taxon>
        <taxon>Rhizobium/Agrobacterium group</taxon>
        <taxon>Rhizobium</taxon>
    </lineage>
</organism>
<dbReference type="Pfam" id="PF04632">
    <property type="entry name" value="FUSC"/>
    <property type="match status" value="1"/>
</dbReference>
<keyword evidence="5 7" id="KW-1133">Transmembrane helix</keyword>
<dbReference type="EMBL" id="JACHEG010000005">
    <property type="protein sequence ID" value="MBB6164292.1"/>
    <property type="molecule type" value="Genomic_DNA"/>
</dbReference>
<feature type="transmembrane region" description="Helical" evidence="7">
    <location>
        <begin position="370"/>
        <end position="389"/>
    </location>
</feature>
<feature type="transmembrane region" description="Helical" evidence="7">
    <location>
        <begin position="395"/>
        <end position="412"/>
    </location>
</feature>
<dbReference type="PANTHER" id="PTHR30509:SF9">
    <property type="entry name" value="MULTIDRUG RESISTANCE PROTEIN MDTO"/>
    <property type="match status" value="1"/>
</dbReference>
<keyword evidence="4 7" id="KW-0812">Transmembrane</keyword>
<reference evidence="8 9" key="1">
    <citation type="submission" date="2020-08" db="EMBL/GenBank/DDBJ databases">
        <title>Genomic Encyclopedia of Type Strains, Phase IV (KMG-IV): sequencing the most valuable type-strain genomes for metagenomic binning, comparative biology and taxonomic classification.</title>
        <authorList>
            <person name="Goeker M."/>
        </authorList>
    </citation>
    <scope>NUCLEOTIDE SEQUENCE [LARGE SCALE GENOMIC DNA]</scope>
    <source>
        <strain evidence="8 9">DSM 100734</strain>
    </source>
</reference>
<evidence type="ECO:0000256" key="7">
    <source>
        <dbReference type="SAM" id="Phobius"/>
    </source>
</evidence>
<sequence>MKAVTTIFDIDPARLRFTARTAIAACLALAIGTLIGLDHPQWAAMTVWITALPTRGQRLERSFARVLGTIVGALAGVGLMVLTGNDPLGIIIGLTIWLGLCAGTGNLLTGPASYTSLLTGYSAAMVALLGYGHDTSIWMLAIDRMATACLGAAVGTIVALVFSPKPQSVDLSRRVKTIMQICLDHVATGEGDGNERSRLILEIAALDESLDIVSAGSLGTRRKARDIRSLLSALSELLLDTRSPREEDAGEPLAANGDQDDLSKRLREMAANLETDFPHRAAHLRAMIPLWQRANRTAAAIGPVSERPVPQHRDWIGARYAALRSMSAVATTGLVWIATGWQLGPYMVMGAAIMTSVFSTFPNPGLQMRWVVAGAAGGVCAAVLSHLVIMPMAGSVMEAALLIMPFTLVGMLPMAHRRVGLAGMDYNLIYLLMMNPHVPANPEPGHVLLQAFGVMLGPVTAYLAFVALPMDTGKRLDFVIRLMVHELTSMAKGAFDKPERYRHWRMRIYHRLVMLVRWSEKSGSGGGFAISGGMGALQLGNSLYAIRCMMTESMIDAQSKRALRATLLSIAHLSRKPERVVHAFTKAAEKLQATYPQDAARLTETAALVAANQDFFRRAG</sequence>
<dbReference type="PANTHER" id="PTHR30509">
    <property type="entry name" value="P-HYDROXYBENZOIC ACID EFFLUX PUMP SUBUNIT-RELATED"/>
    <property type="match status" value="1"/>
</dbReference>
<gene>
    <name evidence="8" type="ORF">HNQ72_004133</name>
</gene>
<comment type="caution">
    <text evidence="8">The sequence shown here is derived from an EMBL/GenBank/DDBJ whole genome shotgun (WGS) entry which is preliminary data.</text>
</comment>
<keyword evidence="3" id="KW-1003">Cell membrane</keyword>
<feature type="transmembrane region" description="Helical" evidence="7">
    <location>
        <begin position="145"/>
        <end position="164"/>
    </location>
</feature>
<comment type="subcellular location">
    <subcellularLocation>
        <location evidence="1">Cell membrane</location>
        <topology evidence="1">Multi-pass membrane protein</topology>
    </subcellularLocation>
</comment>
<dbReference type="Proteomes" id="UP000547879">
    <property type="component" value="Unassembled WGS sequence"/>
</dbReference>
<proteinExistence type="predicted"/>
<dbReference type="InterPro" id="IPR006726">
    <property type="entry name" value="PHBA_efflux_AaeB/fusaric-R"/>
</dbReference>
<dbReference type="GO" id="GO:0005886">
    <property type="term" value="C:plasma membrane"/>
    <property type="evidence" value="ECO:0007669"/>
    <property type="project" value="UniProtKB-SubCell"/>
</dbReference>
<evidence type="ECO:0000313" key="8">
    <source>
        <dbReference type="EMBL" id="MBB6164292.1"/>
    </source>
</evidence>
<feature type="transmembrane region" description="Helical" evidence="7">
    <location>
        <begin position="115"/>
        <end position="133"/>
    </location>
</feature>